<keyword evidence="2" id="KW-0808">Transferase</keyword>
<feature type="domain" description="Methyltransferase" evidence="1">
    <location>
        <begin position="36"/>
        <end position="141"/>
    </location>
</feature>
<sequence>MPWNPNIYNDFKDIRYKPFYDLLSFIDQSQSPANGVDLGCGTGEQTAILAEHFPDTTWLGVDSSPDMLADAPQSNASNLSFRHQTIEHVISTGGRWDVIFSNAALQWTDDHKLLFPKLLELLNPGGQFAVQMPVQTENKLNKILFSLANEEPFKSYLNGWNRPSSVLNSDEYAEIMFEAGLVNIRIEQRIYPIIAEQHNTLFNFISGSALIPYMERLEGVQQEAFVDNFKKRIAEAFSKLPAMYAFKRLFLFGTK</sequence>
<dbReference type="EMBL" id="JJMU01000070">
    <property type="protein sequence ID" value="KGE12446.1"/>
    <property type="molecule type" value="Genomic_DNA"/>
</dbReference>
<dbReference type="CDD" id="cd02440">
    <property type="entry name" value="AdoMet_MTases"/>
    <property type="match status" value="1"/>
</dbReference>
<dbReference type="Gene3D" id="3.40.50.150">
    <property type="entry name" value="Vaccinia Virus protein VP39"/>
    <property type="match status" value="1"/>
</dbReference>
<dbReference type="InterPro" id="IPR023149">
    <property type="entry name" value="Trans_acon_MeTrfase_C"/>
</dbReference>
<reference evidence="2 3" key="2">
    <citation type="journal article" date="2015" name="PLoS ONE">
        <title>Whole-Genome Optical Mapping and Finished Genome Sequence of Sphingobacterium deserti sp. nov., a New Species Isolated from the Western Desert of China.</title>
        <authorList>
            <person name="Teng C."/>
            <person name="Zhou Z."/>
            <person name="Molnar I."/>
            <person name="Li X."/>
            <person name="Tang R."/>
            <person name="Chen M."/>
            <person name="Wang L."/>
            <person name="Su S."/>
            <person name="Zhang W."/>
            <person name="Lin M."/>
        </authorList>
    </citation>
    <scope>NUCLEOTIDE SEQUENCE [LARGE SCALE GENOMIC DNA]</scope>
    <source>
        <strain evidence="3">ACCC05744</strain>
    </source>
</reference>
<gene>
    <name evidence="2" type="ORF">DI53_3824</name>
</gene>
<dbReference type="PANTHER" id="PTHR43861:SF1">
    <property type="entry name" value="TRANS-ACONITATE 2-METHYLTRANSFERASE"/>
    <property type="match status" value="1"/>
</dbReference>
<dbReference type="InterPro" id="IPR029063">
    <property type="entry name" value="SAM-dependent_MTases_sf"/>
</dbReference>
<dbReference type="InterPro" id="IPR025714">
    <property type="entry name" value="Methyltranfer_dom"/>
</dbReference>
<organism evidence="2 3">
    <name type="scientific">Sphingobacterium deserti</name>
    <dbReference type="NCBI Taxonomy" id="1229276"/>
    <lineage>
        <taxon>Bacteria</taxon>
        <taxon>Pseudomonadati</taxon>
        <taxon>Bacteroidota</taxon>
        <taxon>Sphingobacteriia</taxon>
        <taxon>Sphingobacteriales</taxon>
        <taxon>Sphingobacteriaceae</taxon>
        <taxon>Sphingobacterium</taxon>
    </lineage>
</organism>
<evidence type="ECO:0000313" key="3">
    <source>
        <dbReference type="Proteomes" id="UP000031802"/>
    </source>
</evidence>
<dbReference type="GO" id="GO:0032259">
    <property type="term" value="P:methylation"/>
    <property type="evidence" value="ECO:0007669"/>
    <property type="project" value="UniProtKB-KW"/>
</dbReference>
<dbReference type="AlphaFoldDB" id="A0A0B8SYX3"/>
<keyword evidence="3" id="KW-1185">Reference proteome</keyword>
<keyword evidence="2" id="KW-0489">Methyltransferase</keyword>
<proteinExistence type="predicted"/>
<dbReference type="Proteomes" id="UP000031802">
    <property type="component" value="Unassembled WGS sequence"/>
</dbReference>
<accession>A0A0B8SYX3</accession>
<evidence type="ECO:0000259" key="1">
    <source>
        <dbReference type="Pfam" id="PF13847"/>
    </source>
</evidence>
<dbReference type="Gene3D" id="1.10.150.290">
    <property type="entry name" value="S-adenosyl-L-methionine-dependent methyltransferases"/>
    <property type="match status" value="1"/>
</dbReference>
<name>A0A0B8SYX3_9SPHI</name>
<dbReference type="Pfam" id="PF13847">
    <property type="entry name" value="Methyltransf_31"/>
    <property type="match status" value="1"/>
</dbReference>
<comment type="caution">
    <text evidence="2">The sequence shown here is derived from an EMBL/GenBank/DDBJ whole genome shotgun (WGS) entry which is preliminary data.</text>
</comment>
<dbReference type="STRING" id="1229276.DI53_3824"/>
<dbReference type="PANTHER" id="PTHR43861">
    <property type="entry name" value="TRANS-ACONITATE 2-METHYLTRANSFERASE-RELATED"/>
    <property type="match status" value="1"/>
</dbReference>
<dbReference type="SUPFAM" id="SSF53335">
    <property type="entry name" value="S-adenosyl-L-methionine-dependent methyltransferases"/>
    <property type="match status" value="1"/>
</dbReference>
<dbReference type="RefSeq" id="WP_037503492.1">
    <property type="nucleotide sequence ID" value="NZ_JJMU01000070.1"/>
</dbReference>
<dbReference type="eggNOG" id="COG4106">
    <property type="taxonomic scope" value="Bacteria"/>
</dbReference>
<dbReference type="GO" id="GO:0030798">
    <property type="term" value="F:trans-aconitate 2-methyltransferase activity"/>
    <property type="evidence" value="ECO:0007669"/>
    <property type="project" value="InterPro"/>
</dbReference>
<evidence type="ECO:0000313" key="2">
    <source>
        <dbReference type="EMBL" id="KGE12446.1"/>
    </source>
</evidence>
<reference evidence="3" key="1">
    <citation type="submission" date="2014-04" db="EMBL/GenBank/DDBJ databases">
        <title>Whole-Genome optical mapping and complete genome sequence of Sphingobacterium deserti sp. nov., a new spaces isolated from desert in the west of China.</title>
        <authorList>
            <person name="Teng C."/>
            <person name="Zhou Z."/>
            <person name="Li X."/>
            <person name="Chen M."/>
            <person name="Lin M."/>
            <person name="Wang L."/>
            <person name="Su S."/>
            <person name="Zhang C."/>
            <person name="Zhang W."/>
        </authorList>
    </citation>
    <scope>NUCLEOTIDE SEQUENCE [LARGE SCALE GENOMIC DNA]</scope>
    <source>
        <strain evidence="3">ACCC05744</strain>
    </source>
</reference>
<protein>
    <submittedName>
        <fullName evidence="2">Trans-aconitate 2-methyltransferase</fullName>
    </submittedName>
</protein>
<dbReference type="OrthoDB" id="9789123at2"/>
<dbReference type="PATRIC" id="fig|1229276.3.peg.3958"/>